<dbReference type="Proteomes" id="UP000480275">
    <property type="component" value="Unassembled WGS sequence"/>
</dbReference>
<dbReference type="CDD" id="cd02042">
    <property type="entry name" value="ParAB_family"/>
    <property type="match status" value="1"/>
</dbReference>
<protein>
    <submittedName>
        <fullName evidence="2">AAA family ATPase</fullName>
    </submittedName>
</protein>
<accession>A0A6L5JUF8</accession>
<dbReference type="Pfam" id="PF01656">
    <property type="entry name" value="CbiA"/>
    <property type="match status" value="1"/>
</dbReference>
<reference evidence="2 3" key="1">
    <citation type="submission" date="2019-10" db="EMBL/GenBank/DDBJ databases">
        <title>Whole-genome sequence of the purple nonsulfur photosynthetic bacterium Rhodocyclus tenuis.</title>
        <authorList>
            <person name="Kyndt J.A."/>
            <person name="Meyer T.E."/>
        </authorList>
    </citation>
    <scope>NUCLEOTIDE SEQUENCE [LARGE SCALE GENOMIC DNA]</scope>
    <source>
        <strain evidence="2 3">DSM 110</strain>
    </source>
</reference>
<name>A0A6L5JUF8_RHOTE</name>
<evidence type="ECO:0000313" key="3">
    <source>
        <dbReference type="Proteomes" id="UP000480275"/>
    </source>
</evidence>
<dbReference type="InterPro" id="IPR050678">
    <property type="entry name" value="DNA_Partitioning_ATPase"/>
</dbReference>
<sequence length="230" mass="24902">MKSFLVANPKGGSGKSTLATNLAGYFARAGEQVMLGDTDVQQSSREWLRLRSPQLPRIGTWELGERGKAGEAGKAGAAGKSATGKAVSLTARPPAGTTRVVLDTPAGLHGKALERCVKRVNRVIVPVQPSLFDMLATRHFLETLLAEKAVRKERTFVAVVGMRVDARTRAASELESFLASYELPVLAYLRDTQLYPQTVANGMTLFDLPPSRAARDLTAWQPILEWLDAA</sequence>
<evidence type="ECO:0000259" key="1">
    <source>
        <dbReference type="Pfam" id="PF01656"/>
    </source>
</evidence>
<proteinExistence type="predicted"/>
<dbReference type="InterPro" id="IPR002586">
    <property type="entry name" value="CobQ/CobB/MinD/ParA_Nub-bd_dom"/>
</dbReference>
<dbReference type="Gene3D" id="3.40.50.300">
    <property type="entry name" value="P-loop containing nucleotide triphosphate hydrolases"/>
    <property type="match status" value="1"/>
</dbReference>
<dbReference type="SUPFAM" id="SSF52540">
    <property type="entry name" value="P-loop containing nucleoside triphosphate hydrolases"/>
    <property type="match status" value="1"/>
</dbReference>
<dbReference type="AlphaFoldDB" id="A0A6L5JUF8"/>
<organism evidence="2 3">
    <name type="scientific">Rhodocyclus tenuis</name>
    <name type="common">Rhodospirillum tenue</name>
    <dbReference type="NCBI Taxonomy" id="1066"/>
    <lineage>
        <taxon>Bacteria</taxon>
        <taxon>Pseudomonadati</taxon>
        <taxon>Pseudomonadota</taxon>
        <taxon>Betaproteobacteria</taxon>
        <taxon>Rhodocyclales</taxon>
        <taxon>Rhodocyclaceae</taxon>
        <taxon>Rhodocyclus</taxon>
    </lineage>
</organism>
<gene>
    <name evidence="2" type="ORF">GHK24_02935</name>
</gene>
<feature type="domain" description="CobQ/CobB/MinD/ParA nucleotide binding" evidence="1">
    <location>
        <begin position="5"/>
        <end position="204"/>
    </location>
</feature>
<dbReference type="OrthoDB" id="69313at2"/>
<dbReference type="PANTHER" id="PTHR13696">
    <property type="entry name" value="P-LOOP CONTAINING NUCLEOSIDE TRIPHOSPHATE HYDROLASE"/>
    <property type="match status" value="1"/>
</dbReference>
<evidence type="ECO:0000313" key="2">
    <source>
        <dbReference type="EMBL" id="MQY50736.1"/>
    </source>
</evidence>
<dbReference type="PANTHER" id="PTHR13696:SF96">
    <property type="entry name" value="COBQ_COBB_MIND_PARA NUCLEOTIDE BINDING DOMAIN-CONTAINING PROTEIN"/>
    <property type="match status" value="1"/>
</dbReference>
<dbReference type="EMBL" id="WIXJ01000001">
    <property type="protein sequence ID" value="MQY50736.1"/>
    <property type="molecule type" value="Genomic_DNA"/>
</dbReference>
<dbReference type="PIRSF" id="PIRSF009320">
    <property type="entry name" value="Nuc_binding_HP_1000"/>
    <property type="match status" value="1"/>
</dbReference>
<dbReference type="InterPro" id="IPR027417">
    <property type="entry name" value="P-loop_NTPase"/>
</dbReference>
<comment type="caution">
    <text evidence="2">The sequence shown here is derived from an EMBL/GenBank/DDBJ whole genome shotgun (WGS) entry which is preliminary data.</text>
</comment>